<reference evidence="2 3" key="1">
    <citation type="submission" date="2024-11" db="EMBL/GenBank/DDBJ databases">
        <title>Using genomics to understand microbial adaptation to soil warming.</title>
        <authorList>
            <person name="Deangelis K.M. PhD."/>
        </authorList>
    </citation>
    <scope>NUCLEOTIDE SEQUENCE [LARGE SCALE GENOMIC DNA]</scope>
    <source>
        <strain evidence="2 3">GAS97</strain>
    </source>
</reference>
<dbReference type="Proteomes" id="UP001620514">
    <property type="component" value="Unassembled WGS sequence"/>
</dbReference>
<accession>A0ABW8MMV3</accession>
<evidence type="ECO:0000313" key="3">
    <source>
        <dbReference type="Proteomes" id="UP001620514"/>
    </source>
</evidence>
<keyword evidence="3" id="KW-1185">Reference proteome</keyword>
<feature type="region of interest" description="Disordered" evidence="1">
    <location>
        <begin position="21"/>
        <end position="49"/>
    </location>
</feature>
<evidence type="ECO:0000313" key="2">
    <source>
        <dbReference type="EMBL" id="MFK4444704.1"/>
    </source>
</evidence>
<dbReference type="EMBL" id="JBIYDN010000015">
    <property type="protein sequence ID" value="MFK4444704.1"/>
    <property type="molecule type" value="Genomic_DNA"/>
</dbReference>
<evidence type="ECO:0000256" key="1">
    <source>
        <dbReference type="SAM" id="MobiDB-lite"/>
    </source>
</evidence>
<feature type="compositionally biased region" description="Polar residues" evidence="1">
    <location>
        <begin position="28"/>
        <end position="39"/>
    </location>
</feature>
<gene>
    <name evidence="2" type="ORF">ABH943_004726</name>
</gene>
<name>A0ABW8MMV3_9BURK</name>
<organism evidence="2 3">
    <name type="scientific">Caballeronia udeis</name>
    <dbReference type="NCBI Taxonomy" id="1232866"/>
    <lineage>
        <taxon>Bacteria</taxon>
        <taxon>Pseudomonadati</taxon>
        <taxon>Pseudomonadota</taxon>
        <taxon>Betaproteobacteria</taxon>
        <taxon>Burkholderiales</taxon>
        <taxon>Burkholderiaceae</taxon>
        <taxon>Caballeronia</taxon>
    </lineage>
</organism>
<proteinExistence type="predicted"/>
<comment type="caution">
    <text evidence="2">The sequence shown here is derived from an EMBL/GenBank/DDBJ whole genome shotgun (WGS) entry which is preliminary data.</text>
</comment>
<sequence length="49" mass="5495">MHQFKLFGSWLYRIHDTRSLRSSLPDGPQSSLLARQQAPTLLEPISSGA</sequence>
<protein>
    <submittedName>
        <fullName evidence="2">Uncharacterized protein</fullName>
    </submittedName>
</protein>